<dbReference type="PANTHER" id="PTHR31299">
    <property type="entry name" value="ESTERASE, PUTATIVE (AFU_ORTHOLOGUE AFUA_1G05850)-RELATED"/>
    <property type="match status" value="1"/>
</dbReference>
<proteinExistence type="predicted"/>
<organism evidence="2 3">
    <name type="scientific">Nonomuraea monospora</name>
    <dbReference type="NCBI Taxonomy" id="568818"/>
    <lineage>
        <taxon>Bacteria</taxon>
        <taxon>Bacillati</taxon>
        <taxon>Actinomycetota</taxon>
        <taxon>Actinomycetes</taxon>
        <taxon>Streptosporangiales</taxon>
        <taxon>Streptosporangiaceae</taxon>
        <taxon>Nonomuraea</taxon>
    </lineage>
</organism>
<name>A0ABN3CY16_9ACTN</name>
<dbReference type="RefSeq" id="WP_344491952.1">
    <property type="nucleotide sequence ID" value="NZ_BAAAQX010000041.1"/>
</dbReference>
<dbReference type="Pfam" id="PF05139">
    <property type="entry name" value="Erythro_esteras"/>
    <property type="match status" value="1"/>
</dbReference>
<dbReference type="InterPro" id="IPR052036">
    <property type="entry name" value="Hydrolase/PRTase-associated"/>
</dbReference>
<keyword evidence="3" id="KW-1185">Reference proteome</keyword>
<dbReference type="PANTHER" id="PTHR31299:SF0">
    <property type="entry name" value="ESTERASE, PUTATIVE (AFU_ORTHOLOGUE AFUA_1G05850)-RELATED"/>
    <property type="match status" value="1"/>
</dbReference>
<dbReference type="SUPFAM" id="SSF159501">
    <property type="entry name" value="EreA/ChaN-like"/>
    <property type="match status" value="1"/>
</dbReference>
<accession>A0ABN3CY16</accession>
<dbReference type="Gene3D" id="3.30.1870.10">
    <property type="entry name" value="EreA-like, domain 2"/>
    <property type="match status" value="1"/>
</dbReference>
<comment type="caution">
    <text evidence="2">The sequence shown here is derived from an EMBL/GenBank/DDBJ whole genome shotgun (WGS) entry which is preliminary data.</text>
</comment>
<dbReference type="CDD" id="cd14728">
    <property type="entry name" value="Ere-like"/>
    <property type="match status" value="1"/>
</dbReference>
<feature type="region of interest" description="Disordered" evidence="1">
    <location>
        <begin position="188"/>
        <end position="208"/>
    </location>
</feature>
<gene>
    <name evidence="2" type="ORF">GCM10009850_098950</name>
</gene>
<evidence type="ECO:0000256" key="1">
    <source>
        <dbReference type="SAM" id="MobiDB-lite"/>
    </source>
</evidence>
<dbReference type="InterPro" id="IPR007815">
    <property type="entry name" value="Emycin_Estase"/>
</dbReference>
<evidence type="ECO:0000313" key="2">
    <source>
        <dbReference type="EMBL" id="GAA2214430.1"/>
    </source>
</evidence>
<sequence>MSQDISDFITPSCDLLAVGEPTHTVPAFGRLRNELFARLAERGFRSIALEIDRVAALTADDYVREGVGDLDTALNEGFSHGWGAKETNRELLIWMREYNRNRPPEQRLALHGFDASTENFNAPSPRRYLEHARDHLGLDLDIAGVAGDDERWSRTEAIMDPAMSPGDSPEARRLRAIAADLLTALHTHEPQAPSRAEPDATSRAEPQATSRAAWLRARTYLMAGLGLLRYHKQAAVPLERNERITRLSATRDALMAQNLLDIRTTEAGRGRTLVHAHNAHLQKSITTMSAADLDLRWIGAGALAGHLLGDRYAFIAGSLGRSEPIGVTEPEPDTFEGLLQARVTTWGFTAADLPGTARVRTGTGPQQYGYFPLDAATLDGADAVLHIADSTLVHPGPKAGQR</sequence>
<protein>
    <submittedName>
        <fullName evidence="2">Erythromycin esterase family protein</fullName>
    </submittedName>
</protein>
<dbReference type="Proteomes" id="UP001499843">
    <property type="component" value="Unassembled WGS sequence"/>
</dbReference>
<dbReference type="EMBL" id="BAAAQX010000041">
    <property type="protein sequence ID" value="GAA2214430.1"/>
    <property type="molecule type" value="Genomic_DNA"/>
</dbReference>
<reference evidence="2 3" key="1">
    <citation type="journal article" date="2019" name="Int. J. Syst. Evol. Microbiol.">
        <title>The Global Catalogue of Microorganisms (GCM) 10K type strain sequencing project: providing services to taxonomists for standard genome sequencing and annotation.</title>
        <authorList>
            <consortium name="The Broad Institute Genomics Platform"/>
            <consortium name="The Broad Institute Genome Sequencing Center for Infectious Disease"/>
            <person name="Wu L."/>
            <person name="Ma J."/>
        </authorList>
    </citation>
    <scope>NUCLEOTIDE SEQUENCE [LARGE SCALE GENOMIC DNA]</scope>
    <source>
        <strain evidence="2 3">JCM 16114</strain>
    </source>
</reference>
<evidence type="ECO:0000313" key="3">
    <source>
        <dbReference type="Proteomes" id="UP001499843"/>
    </source>
</evidence>